<feature type="transmembrane region" description="Helical" evidence="7">
    <location>
        <begin position="198"/>
        <end position="218"/>
    </location>
</feature>
<dbReference type="Proteomes" id="UP000179179">
    <property type="component" value="Unassembled WGS sequence"/>
</dbReference>
<dbReference type="CDD" id="cd17502">
    <property type="entry name" value="MFS_Azr1_MDR_like"/>
    <property type="match status" value="1"/>
</dbReference>
<dbReference type="FunFam" id="1.20.1720.10:FF:000012">
    <property type="entry name" value="MFS toxin efflux pump (AflT)"/>
    <property type="match status" value="1"/>
</dbReference>
<evidence type="ECO:0000256" key="4">
    <source>
        <dbReference type="ARBA" id="ARBA00022989"/>
    </source>
</evidence>
<gene>
    <name evidence="9" type="ORF">ABOM_000149</name>
</gene>
<name>A0A1F8AHZ0_9EURO</name>
<keyword evidence="5 7" id="KW-0472">Membrane</keyword>
<dbReference type="PRINTS" id="PR01036">
    <property type="entry name" value="TCRTETB"/>
</dbReference>
<dbReference type="InterPro" id="IPR020846">
    <property type="entry name" value="MFS_dom"/>
</dbReference>
<accession>A0A1F8AHZ0</accession>
<feature type="domain" description="Major facilitator superfamily (MFS) profile" evidence="8">
    <location>
        <begin position="45"/>
        <end position="553"/>
    </location>
</feature>
<keyword evidence="4 7" id="KW-1133">Transmembrane helix</keyword>
<evidence type="ECO:0000256" key="6">
    <source>
        <dbReference type="SAM" id="MobiDB-lite"/>
    </source>
</evidence>
<feature type="transmembrane region" description="Helical" evidence="7">
    <location>
        <begin position="364"/>
        <end position="384"/>
    </location>
</feature>
<feature type="transmembrane region" description="Helical" evidence="7">
    <location>
        <begin position="527"/>
        <end position="547"/>
    </location>
</feature>
<dbReference type="OrthoDB" id="10021397at2759"/>
<feature type="compositionally biased region" description="Polar residues" evidence="6">
    <location>
        <begin position="574"/>
        <end position="597"/>
    </location>
</feature>
<feature type="compositionally biased region" description="Basic and acidic residues" evidence="6">
    <location>
        <begin position="556"/>
        <end position="570"/>
    </location>
</feature>
<dbReference type="PROSITE" id="PS50850">
    <property type="entry name" value="MFS"/>
    <property type="match status" value="1"/>
</dbReference>
<dbReference type="GO" id="GO:0022857">
    <property type="term" value="F:transmembrane transporter activity"/>
    <property type="evidence" value="ECO:0007669"/>
    <property type="project" value="InterPro"/>
</dbReference>
<dbReference type="PANTHER" id="PTHR23501">
    <property type="entry name" value="MAJOR FACILITATOR SUPERFAMILY"/>
    <property type="match status" value="1"/>
</dbReference>
<comment type="similarity">
    <text evidence="2">Belongs to the major facilitator superfamily. TCR/Tet family.</text>
</comment>
<dbReference type="InterPro" id="IPR011701">
    <property type="entry name" value="MFS"/>
</dbReference>
<feature type="transmembrane region" description="Helical" evidence="7">
    <location>
        <begin position="171"/>
        <end position="192"/>
    </location>
</feature>
<evidence type="ECO:0000256" key="1">
    <source>
        <dbReference type="ARBA" id="ARBA00004141"/>
    </source>
</evidence>
<dbReference type="SUPFAM" id="SSF103473">
    <property type="entry name" value="MFS general substrate transporter"/>
    <property type="match status" value="2"/>
</dbReference>
<feature type="transmembrane region" description="Helical" evidence="7">
    <location>
        <begin position="239"/>
        <end position="258"/>
    </location>
</feature>
<dbReference type="GeneID" id="34443539"/>
<dbReference type="Gene3D" id="1.20.1250.20">
    <property type="entry name" value="MFS general substrate transporter like domains"/>
    <property type="match status" value="1"/>
</dbReference>
<evidence type="ECO:0000259" key="8">
    <source>
        <dbReference type="PROSITE" id="PS50850"/>
    </source>
</evidence>
<comment type="subcellular location">
    <subcellularLocation>
        <location evidence="1">Membrane</location>
        <topology evidence="1">Multi-pass membrane protein</topology>
    </subcellularLocation>
</comment>
<dbReference type="EMBL" id="LYCR01000001">
    <property type="protein sequence ID" value="OGM51336.1"/>
    <property type="molecule type" value="Genomic_DNA"/>
</dbReference>
<dbReference type="AlphaFoldDB" id="A0A1F8AHZ0"/>
<evidence type="ECO:0000256" key="2">
    <source>
        <dbReference type="ARBA" id="ARBA00007520"/>
    </source>
</evidence>
<evidence type="ECO:0000313" key="10">
    <source>
        <dbReference type="Proteomes" id="UP000179179"/>
    </source>
</evidence>
<reference evidence="9 10" key="1">
    <citation type="journal article" date="2016" name="Genome Biol. Evol.">
        <title>Draft genome sequence of an aflatoxigenic Aspergillus species, A. bombycis.</title>
        <authorList>
            <person name="Moore G.G."/>
            <person name="Mack B.M."/>
            <person name="Beltz S.B."/>
            <person name="Gilbert M.K."/>
        </authorList>
    </citation>
    <scope>NUCLEOTIDE SEQUENCE [LARGE SCALE GENOMIC DNA]</scope>
    <source>
        <strain evidence="10">NRRL 26010</strain>
    </source>
</reference>
<dbReference type="Gene3D" id="1.20.1720.10">
    <property type="entry name" value="Multidrug resistance protein D"/>
    <property type="match status" value="1"/>
</dbReference>
<dbReference type="Pfam" id="PF07690">
    <property type="entry name" value="MFS_1"/>
    <property type="match status" value="1"/>
</dbReference>
<comment type="caution">
    <text evidence="9">The sequence shown here is derived from an EMBL/GenBank/DDBJ whole genome shotgun (WGS) entry which is preliminary data.</text>
</comment>
<protein>
    <submittedName>
        <fullName evidence="9">Putative MFS multidrug transporter</fullName>
    </submittedName>
</protein>
<feature type="transmembrane region" description="Helical" evidence="7">
    <location>
        <begin position="390"/>
        <end position="413"/>
    </location>
</feature>
<evidence type="ECO:0000313" key="9">
    <source>
        <dbReference type="EMBL" id="OGM51336.1"/>
    </source>
</evidence>
<feature type="transmembrane region" description="Helical" evidence="7">
    <location>
        <begin position="110"/>
        <end position="129"/>
    </location>
</feature>
<dbReference type="GO" id="GO:0005886">
    <property type="term" value="C:plasma membrane"/>
    <property type="evidence" value="ECO:0007669"/>
    <property type="project" value="TreeGrafter"/>
</dbReference>
<keyword evidence="3 7" id="KW-0812">Transmembrane</keyword>
<feature type="region of interest" description="Disordered" evidence="6">
    <location>
        <begin position="556"/>
        <end position="615"/>
    </location>
</feature>
<evidence type="ECO:0000256" key="5">
    <source>
        <dbReference type="ARBA" id="ARBA00023136"/>
    </source>
</evidence>
<sequence length="615" mass="66251">MPNLFHVYHARSSPNGEQQPPISREDGKCNTEDIAYPAGLKLALLLMSIFVGMFLVSLDRLIVSTAIPQITNEFNSARDIGWYGTAYLLTNCAFQLVFGKIYTVFNVKPIFVTSILLFEAGSALCGAAPNSVAFILGRAIAGLGGGGILSGVIVVIVHAVPLHKRPKYQGIFGAVFAISSVTGPLVGGAFTTNVTWRWCFYINLPLGGVVLVLVSLLLQVPDRPDLRIPLKDKLRQLNVLGMFALLPGVICLCLALQWGGTIYAWSERRIIALLVLAFVLLIAFVLIQVWKPEQAILPPRIFIQRSIVSGFWASSCLGAHMNLFGKPIFLNEEHGGILTPEMPVYYLPIWFQAIKGVSAVDSGIHLLPMLMPVVVASIITGQLVSRIGYYTPFMIFGVCLTAIGTGLLTTLGINTSEGKWIGFQIIYGFGIGSCSQAPNLAAQTVLSRKDVAIGASLMFFGQQLFGSVFASVGQNVLFNQLAHRLADISGISPQLIQSTGATEFLNRVPAENLAMTREAYNDSLRTCFQVGLIMACLSVLGAFGMEWCSVKKNLPPKERDGQQAFEEGKCEGSLNGQEAPQDVGTHSATLTVETTKQGAKGDSGGESVEDKKVAA</sequence>
<feature type="transmembrane region" description="Helical" evidence="7">
    <location>
        <begin position="80"/>
        <end position="98"/>
    </location>
</feature>
<feature type="transmembrane region" description="Helical" evidence="7">
    <location>
        <begin position="42"/>
        <end position="68"/>
    </location>
</feature>
<dbReference type="PANTHER" id="PTHR23501:SF153">
    <property type="entry name" value="AFLATOXIN EFFLUX PUMP, PUTATIVE-RELATED"/>
    <property type="match status" value="1"/>
</dbReference>
<feature type="transmembrane region" description="Helical" evidence="7">
    <location>
        <begin position="135"/>
        <end position="159"/>
    </location>
</feature>
<proteinExistence type="inferred from homology"/>
<evidence type="ECO:0000256" key="7">
    <source>
        <dbReference type="SAM" id="Phobius"/>
    </source>
</evidence>
<keyword evidence="10" id="KW-1185">Reference proteome</keyword>
<dbReference type="FunFam" id="1.20.1250.20:FF:000196">
    <property type="entry name" value="MFS toxin efflux pump (AflT)"/>
    <property type="match status" value="1"/>
</dbReference>
<feature type="transmembrane region" description="Helical" evidence="7">
    <location>
        <begin position="270"/>
        <end position="290"/>
    </location>
</feature>
<dbReference type="InterPro" id="IPR036259">
    <property type="entry name" value="MFS_trans_sf"/>
</dbReference>
<evidence type="ECO:0000256" key="3">
    <source>
        <dbReference type="ARBA" id="ARBA00022692"/>
    </source>
</evidence>
<organism evidence="9 10">
    <name type="scientific">Aspergillus bombycis</name>
    <dbReference type="NCBI Taxonomy" id="109264"/>
    <lineage>
        <taxon>Eukaryota</taxon>
        <taxon>Fungi</taxon>
        <taxon>Dikarya</taxon>
        <taxon>Ascomycota</taxon>
        <taxon>Pezizomycotina</taxon>
        <taxon>Eurotiomycetes</taxon>
        <taxon>Eurotiomycetidae</taxon>
        <taxon>Eurotiales</taxon>
        <taxon>Aspergillaceae</taxon>
        <taxon>Aspergillus</taxon>
    </lineage>
</organism>
<dbReference type="RefSeq" id="XP_022395053.1">
    <property type="nucleotide sequence ID" value="XM_022527279.1"/>
</dbReference>